<proteinExistence type="predicted"/>
<keyword evidence="9" id="KW-0687">Ribonucleoprotein</keyword>
<accession>A0AAV5RD57</accession>
<reference evidence="9 10" key="1">
    <citation type="journal article" date="2023" name="Elife">
        <title>Identification of key yeast species and microbe-microbe interactions impacting larval growth of Drosophila in the wild.</title>
        <authorList>
            <person name="Mure A."/>
            <person name="Sugiura Y."/>
            <person name="Maeda R."/>
            <person name="Honda K."/>
            <person name="Sakurai N."/>
            <person name="Takahashi Y."/>
            <person name="Watada M."/>
            <person name="Katoh T."/>
            <person name="Gotoh A."/>
            <person name="Gotoh Y."/>
            <person name="Taniguchi I."/>
            <person name="Nakamura K."/>
            <person name="Hayashi T."/>
            <person name="Katayama T."/>
            <person name="Uemura T."/>
            <person name="Hattori Y."/>
        </authorList>
    </citation>
    <scope>NUCLEOTIDE SEQUENCE [LARGE SCALE GENOMIC DNA]</scope>
    <source>
        <strain evidence="9 10">PK-24</strain>
    </source>
</reference>
<feature type="compositionally biased region" description="Basic and acidic residues" evidence="8">
    <location>
        <begin position="275"/>
        <end position="301"/>
    </location>
</feature>
<dbReference type="InterPro" id="IPR015324">
    <property type="entry name" value="Ribosomal_Rsm22-like"/>
</dbReference>
<keyword evidence="4" id="KW-0408">Iron</keyword>
<keyword evidence="5" id="KW-0411">Iron-sulfur</keyword>
<evidence type="ECO:0000313" key="10">
    <source>
        <dbReference type="Proteomes" id="UP001378960"/>
    </source>
</evidence>
<dbReference type="InterPro" id="IPR052571">
    <property type="entry name" value="Mt_RNA_Methyltransferase"/>
</dbReference>
<keyword evidence="2" id="KW-0479">Metal-binding</keyword>
<dbReference type="GO" id="GO:0006412">
    <property type="term" value="P:translation"/>
    <property type="evidence" value="ECO:0007669"/>
    <property type="project" value="InterPro"/>
</dbReference>
<dbReference type="GO" id="GO:0003735">
    <property type="term" value="F:structural constituent of ribosome"/>
    <property type="evidence" value="ECO:0007669"/>
    <property type="project" value="TreeGrafter"/>
</dbReference>
<evidence type="ECO:0000313" key="9">
    <source>
        <dbReference type="EMBL" id="GMM48673.1"/>
    </source>
</evidence>
<evidence type="ECO:0000256" key="3">
    <source>
        <dbReference type="ARBA" id="ARBA00022946"/>
    </source>
</evidence>
<evidence type="ECO:0000256" key="5">
    <source>
        <dbReference type="ARBA" id="ARBA00023014"/>
    </source>
</evidence>
<keyword evidence="9" id="KW-0689">Ribosomal protein</keyword>
<keyword evidence="6" id="KW-0496">Mitochondrion</keyword>
<comment type="subcellular location">
    <subcellularLocation>
        <location evidence="1">Mitochondrion</location>
    </subcellularLocation>
</comment>
<evidence type="ECO:0000256" key="7">
    <source>
        <dbReference type="ARBA" id="ARBA00045681"/>
    </source>
</evidence>
<dbReference type="AlphaFoldDB" id="A0AAV5RD57"/>
<dbReference type="PANTHER" id="PTHR13184:SF5">
    <property type="entry name" value="METHYLTRANSFERASE-LIKE PROTEIN 17, MITOCHONDRIAL"/>
    <property type="match status" value="1"/>
</dbReference>
<evidence type="ECO:0000256" key="1">
    <source>
        <dbReference type="ARBA" id="ARBA00004173"/>
    </source>
</evidence>
<dbReference type="InterPro" id="IPR016522">
    <property type="entry name" value="RSM22_mit_bud"/>
</dbReference>
<evidence type="ECO:0000256" key="8">
    <source>
        <dbReference type="SAM" id="MobiDB-lite"/>
    </source>
</evidence>
<keyword evidence="10" id="KW-1185">Reference proteome</keyword>
<feature type="region of interest" description="Disordered" evidence="8">
    <location>
        <begin position="271"/>
        <end position="312"/>
    </location>
</feature>
<protein>
    <submittedName>
        <fullName evidence="9">Mitochondrial 37S ribosomal protein</fullName>
    </submittedName>
</protein>
<dbReference type="PANTHER" id="PTHR13184">
    <property type="entry name" value="37S RIBOSOMAL PROTEIN S22"/>
    <property type="match status" value="1"/>
</dbReference>
<dbReference type="GO" id="GO:0005763">
    <property type="term" value="C:mitochondrial small ribosomal subunit"/>
    <property type="evidence" value="ECO:0007669"/>
    <property type="project" value="TreeGrafter"/>
</dbReference>
<dbReference type="GO" id="GO:0051536">
    <property type="term" value="F:iron-sulfur cluster binding"/>
    <property type="evidence" value="ECO:0007669"/>
    <property type="project" value="UniProtKB-KW"/>
</dbReference>
<comment type="caution">
    <text evidence="9">The sequence shown here is derived from an EMBL/GenBank/DDBJ whole genome shotgun (WGS) entry which is preliminary data.</text>
</comment>
<evidence type="ECO:0000256" key="4">
    <source>
        <dbReference type="ARBA" id="ARBA00023004"/>
    </source>
</evidence>
<name>A0AAV5RD57_PICKL</name>
<keyword evidence="3" id="KW-0809">Transit peptide</keyword>
<organism evidence="9 10">
    <name type="scientific">Pichia kluyveri</name>
    <name type="common">Yeast</name>
    <dbReference type="NCBI Taxonomy" id="36015"/>
    <lineage>
        <taxon>Eukaryota</taxon>
        <taxon>Fungi</taxon>
        <taxon>Dikarya</taxon>
        <taxon>Ascomycota</taxon>
        <taxon>Saccharomycotina</taxon>
        <taxon>Pichiomycetes</taxon>
        <taxon>Pichiales</taxon>
        <taxon>Pichiaceae</taxon>
        <taxon>Pichia</taxon>
    </lineage>
</organism>
<gene>
    <name evidence="9" type="ORF">DAPK24_052710</name>
</gene>
<dbReference type="EMBL" id="BTGB01000009">
    <property type="protein sequence ID" value="GMM48673.1"/>
    <property type="molecule type" value="Genomic_DNA"/>
</dbReference>
<dbReference type="Pfam" id="PF09243">
    <property type="entry name" value="Rsm22"/>
    <property type="match status" value="2"/>
</dbReference>
<dbReference type="GO" id="GO:0008168">
    <property type="term" value="F:methyltransferase activity"/>
    <property type="evidence" value="ECO:0007669"/>
    <property type="project" value="InterPro"/>
</dbReference>
<dbReference type="Proteomes" id="UP001378960">
    <property type="component" value="Unassembled WGS sequence"/>
</dbReference>
<sequence length="767" mass="88122">MLRSFIRTGSKKNFLRSQTIIQNIRLNSTGNSNPKITIEDPDFIYESTKPISTESTQLNFAYRASGETFGQLVQEVHHDRDPLHNSRVITPEEALEGLDPRFRDPETGEYLEGATSKDARLDPETLWGRVNQKQIRVPEEFASVIQNNLLFQYDPKALKEYVAQWYTNINETGIREKCDSELSADVSIAASFAQDYACSYQVIDEFIKRIGKENVEANVNSILDVGYGPSVGMLALNELMGEDWNPPRKDSVVYGDYHMIRRSKIMLSRQVNENYSRHSDQETHQEESLSDIAKENEDQKISAKKAKQQEAEEDEFVDEFEKSFIQNHDENLMGKVKTKNIKVKTVLLDKLRPVTVKYDLIIISYQLLKSLENFPFQVDALLENYVRRLNPDGHLIMIERGTPLGSEIVARARQVILRPEKYEGQTDKFPRPFKSSAKKLSARDQLRLSKLSPEEKALAMKNIEPELLENFDIVEEESEAIELDKIDEPVDLSVIAPCSHHGKCPLQFFDPQVYSYGQIGKKLKFCSYQVSVHRPKYLLELKRGKKLATKWTSKNSGVGIDGIAKGGRGRAGGNDYEIGSYSYLIVNRSKEDANVLEAHRQKVLEEGITERPIGYLPQNRGEYSRILAPPMKKTGFVIMDVCAPSGHLEKLHVSKSVGKQEYHDARKSNMGDLWPLNFKSSRQSTKENTFYFEKIEEKRENLRKQKKRDATKLKRKITKEYKEALEADITEDDLEDNLIRMAKIDTYEFLAKPKEAQRITEKQKFKY</sequence>
<comment type="function">
    <text evidence="7">Mitochondrial ribosome (mitoribosome) assembly factor. Binds at the interface of the head and body domains of the mitochondrial small ribosomal subunit (mt-SSU), occluding the mRNA channel and preventing compaction of the head domain towards the body. Probable inactive methyltransferase: retains the characteristic folding and ability to bind S-adenosyl-L-methionine, but it probably lost its methyltransferase activity.</text>
</comment>
<evidence type="ECO:0000256" key="6">
    <source>
        <dbReference type="ARBA" id="ARBA00023128"/>
    </source>
</evidence>
<evidence type="ECO:0000256" key="2">
    <source>
        <dbReference type="ARBA" id="ARBA00022723"/>
    </source>
</evidence>
<dbReference type="GO" id="GO:0046872">
    <property type="term" value="F:metal ion binding"/>
    <property type="evidence" value="ECO:0007669"/>
    <property type="project" value="UniProtKB-KW"/>
</dbReference>
<dbReference type="PIRSF" id="PIRSF007797">
    <property type="entry name" value="RSM22"/>
    <property type="match status" value="1"/>
</dbReference>